<dbReference type="KEGG" id="kst:KSMBR1_2541"/>
<dbReference type="Proteomes" id="UP000221734">
    <property type="component" value="Chromosome Kuenenia_stuttgartiensis_MBR1"/>
</dbReference>
<dbReference type="EMBL" id="LT934425">
    <property type="protein sequence ID" value="SOH05028.1"/>
    <property type="molecule type" value="Genomic_DNA"/>
</dbReference>
<name>A0A2C9CHE6_KUEST</name>
<evidence type="ECO:0000313" key="2">
    <source>
        <dbReference type="Proteomes" id="UP000221734"/>
    </source>
</evidence>
<dbReference type="AlphaFoldDB" id="A0A2C9CHE6"/>
<organism evidence="1 2">
    <name type="scientific">Kuenenia stuttgartiensis</name>
    <dbReference type="NCBI Taxonomy" id="174633"/>
    <lineage>
        <taxon>Bacteria</taxon>
        <taxon>Pseudomonadati</taxon>
        <taxon>Planctomycetota</taxon>
        <taxon>Candidatus Brocadiia</taxon>
        <taxon>Candidatus Brocadiales</taxon>
        <taxon>Candidatus Brocadiaceae</taxon>
        <taxon>Candidatus Kuenenia</taxon>
    </lineage>
</organism>
<dbReference type="OrthoDB" id="7060019at2"/>
<gene>
    <name evidence="1" type="ORF">KSMBR1_2541</name>
</gene>
<protein>
    <submittedName>
        <fullName evidence="1">Uncharacterized protein</fullName>
    </submittedName>
</protein>
<keyword evidence="2" id="KW-1185">Reference proteome</keyword>
<reference evidence="2" key="1">
    <citation type="submission" date="2017-10" db="EMBL/GenBank/DDBJ databases">
        <authorList>
            <person name="Frank J."/>
        </authorList>
    </citation>
    <scope>NUCLEOTIDE SEQUENCE [LARGE SCALE GENOMIC DNA]</scope>
</reference>
<proteinExistence type="predicted"/>
<sequence length="152" mass="17655">MITDYNKDKWGPLELKHLILDTEEFIAFIDHRNDLDWITSKEFDAKGPQSPEKHHEILNTVALLECKPIVHLSENNQLNFKRLLGEALARSLKHDYKKASSILVHAENFLMDRGKEISRQWYLNRAGITSLIIFAVGVLFWVFRDLSIKVLA</sequence>
<evidence type="ECO:0000313" key="1">
    <source>
        <dbReference type="EMBL" id="SOH05028.1"/>
    </source>
</evidence>
<accession>A0A2C9CHE6</accession>
<dbReference type="RefSeq" id="WP_099325681.1">
    <property type="nucleotide sequence ID" value="NZ_LT934425.1"/>
</dbReference>